<dbReference type="SUPFAM" id="SSF48452">
    <property type="entry name" value="TPR-like"/>
    <property type="match status" value="2"/>
</dbReference>
<dbReference type="RefSeq" id="WP_406701108.1">
    <property type="nucleotide sequence ID" value="NZ_CP155447.1"/>
</dbReference>
<evidence type="ECO:0000313" key="7">
    <source>
        <dbReference type="EMBL" id="XBH08277.1"/>
    </source>
</evidence>
<sequence length="407" mass="44474">MRSITFLPLWAGVLLAGILGSAARDDQPGQDQVEAEAMGQAAEADRQFKAGDFAAALPLYEAERTSRAKLGDLRYEAYAARAIGCCHERLGDLEAAIAAWNAARSLDAKREDRGFEGYDWLLIGQAQLHLNQPKSGVESLTRSLPLLSQAIDRDHESDARLLLAYAFTEQEDFESALKHLERSLELAHLLDDPQRKAAILAQMGRVDLIRDAAGPAVEWLSEAYEAYLALDNEQEAAAMDRLLGDALMDLDLPDVAIARVERAAEVHERLQAHALLADDLQFLAGIRTDMGNLPAARELARRAVAAYHTAEEPTGEIDALVVLARGHSLDKDWATAASTLTPALDLVRLHGTPADQVRLLLLAADLERRAKQNERAATLLGEAESIAKRSDNGALKRMVAEARQAFR</sequence>
<evidence type="ECO:0000256" key="6">
    <source>
        <dbReference type="SAM" id="SignalP"/>
    </source>
</evidence>
<evidence type="ECO:0008006" key="8">
    <source>
        <dbReference type="Google" id="ProtNLM"/>
    </source>
</evidence>
<organism evidence="7">
    <name type="scientific">Singulisphaera sp. Ch08</name>
    <dbReference type="NCBI Taxonomy" id="3120278"/>
    <lineage>
        <taxon>Bacteria</taxon>
        <taxon>Pseudomonadati</taxon>
        <taxon>Planctomycetota</taxon>
        <taxon>Planctomycetia</taxon>
        <taxon>Isosphaerales</taxon>
        <taxon>Isosphaeraceae</taxon>
        <taxon>Singulisphaera</taxon>
    </lineage>
</organism>
<keyword evidence="6" id="KW-0732">Signal</keyword>
<dbReference type="InterPro" id="IPR051476">
    <property type="entry name" value="Bac_ResReg_Asp_Phosphatase"/>
</dbReference>
<evidence type="ECO:0000256" key="5">
    <source>
        <dbReference type="ARBA" id="ARBA00038253"/>
    </source>
</evidence>
<comment type="similarity">
    <text evidence="5">Belongs to the Rap family.</text>
</comment>
<name>A0AAU7CT14_9BACT</name>
<dbReference type="GO" id="GO:0005737">
    <property type="term" value="C:cytoplasm"/>
    <property type="evidence" value="ECO:0007669"/>
    <property type="project" value="UniProtKB-SubCell"/>
</dbReference>
<evidence type="ECO:0000256" key="3">
    <source>
        <dbReference type="ARBA" id="ARBA00022737"/>
    </source>
</evidence>
<dbReference type="EMBL" id="CP155447">
    <property type="protein sequence ID" value="XBH08277.1"/>
    <property type="molecule type" value="Genomic_DNA"/>
</dbReference>
<dbReference type="InterPro" id="IPR019734">
    <property type="entry name" value="TPR_rpt"/>
</dbReference>
<comment type="subcellular location">
    <subcellularLocation>
        <location evidence="1">Cytoplasm</location>
    </subcellularLocation>
</comment>
<evidence type="ECO:0000256" key="1">
    <source>
        <dbReference type="ARBA" id="ARBA00004496"/>
    </source>
</evidence>
<dbReference type="InterPro" id="IPR011990">
    <property type="entry name" value="TPR-like_helical_dom_sf"/>
</dbReference>
<dbReference type="PANTHER" id="PTHR46630">
    <property type="entry name" value="TETRATRICOPEPTIDE REPEAT PROTEIN 29"/>
    <property type="match status" value="1"/>
</dbReference>
<dbReference type="SMART" id="SM00028">
    <property type="entry name" value="TPR"/>
    <property type="match status" value="3"/>
</dbReference>
<proteinExistence type="inferred from homology"/>
<gene>
    <name evidence="7" type="ORF">V5E97_20210</name>
</gene>
<reference evidence="7" key="1">
    <citation type="submission" date="2024-05" db="EMBL/GenBank/DDBJ databases">
        <title>Planctomycetes of the genus Singulisphaera possess chitinolytic capabilities.</title>
        <authorList>
            <person name="Ivanova A."/>
        </authorList>
    </citation>
    <scope>NUCLEOTIDE SEQUENCE</scope>
    <source>
        <strain evidence="7">Ch08T</strain>
    </source>
</reference>
<keyword evidence="2" id="KW-0963">Cytoplasm</keyword>
<keyword evidence="4" id="KW-0802">TPR repeat</keyword>
<feature type="signal peptide" evidence="6">
    <location>
        <begin position="1"/>
        <end position="22"/>
    </location>
</feature>
<evidence type="ECO:0000256" key="2">
    <source>
        <dbReference type="ARBA" id="ARBA00022490"/>
    </source>
</evidence>
<protein>
    <recommendedName>
        <fullName evidence="8">Tetratricopeptide repeat protein</fullName>
    </recommendedName>
</protein>
<accession>A0AAU7CT14</accession>
<evidence type="ECO:0000256" key="4">
    <source>
        <dbReference type="ARBA" id="ARBA00022803"/>
    </source>
</evidence>
<dbReference type="PANTHER" id="PTHR46630:SF1">
    <property type="entry name" value="TETRATRICOPEPTIDE REPEAT PROTEIN 29"/>
    <property type="match status" value="1"/>
</dbReference>
<dbReference type="Gene3D" id="1.25.40.10">
    <property type="entry name" value="Tetratricopeptide repeat domain"/>
    <property type="match status" value="2"/>
</dbReference>
<feature type="chain" id="PRO_5044020178" description="Tetratricopeptide repeat protein" evidence="6">
    <location>
        <begin position="23"/>
        <end position="407"/>
    </location>
</feature>
<dbReference type="AlphaFoldDB" id="A0AAU7CT14"/>
<keyword evidence="3" id="KW-0677">Repeat</keyword>